<name>A0A0G1NNS5_9BACT</name>
<dbReference type="GO" id="GO:0003677">
    <property type="term" value="F:DNA binding"/>
    <property type="evidence" value="ECO:0007669"/>
    <property type="project" value="UniProtKB-KW"/>
</dbReference>
<evidence type="ECO:0000313" key="6">
    <source>
        <dbReference type="EMBL" id="KKU21977.1"/>
    </source>
</evidence>
<dbReference type="CDD" id="cd00038">
    <property type="entry name" value="CAP_ED"/>
    <property type="match status" value="1"/>
</dbReference>
<dbReference type="SUPFAM" id="SSF46785">
    <property type="entry name" value="Winged helix' DNA-binding domain"/>
    <property type="match status" value="1"/>
</dbReference>
<keyword evidence="1" id="KW-0805">Transcription regulation</keyword>
<dbReference type="InterPro" id="IPR014710">
    <property type="entry name" value="RmlC-like_jellyroll"/>
</dbReference>
<dbReference type="Gene3D" id="2.60.120.10">
    <property type="entry name" value="Jelly Rolls"/>
    <property type="match status" value="1"/>
</dbReference>
<dbReference type="GO" id="GO:0003700">
    <property type="term" value="F:DNA-binding transcription factor activity"/>
    <property type="evidence" value="ECO:0007669"/>
    <property type="project" value="TreeGrafter"/>
</dbReference>
<feature type="domain" description="HTH crp-type" evidence="5">
    <location>
        <begin position="136"/>
        <end position="210"/>
    </location>
</feature>
<dbReference type="InterPro" id="IPR036388">
    <property type="entry name" value="WH-like_DNA-bd_sf"/>
</dbReference>
<keyword evidence="2" id="KW-0238">DNA-binding</keyword>
<dbReference type="SUPFAM" id="SSF51206">
    <property type="entry name" value="cAMP-binding domain-like"/>
    <property type="match status" value="1"/>
</dbReference>
<dbReference type="PANTHER" id="PTHR24567:SF26">
    <property type="entry name" value="REGULATORY PROTEIN YEIL"/>
    <property type="match status" value="1"/>
</dbReference>
<proteinExistence type="predicted"/>
<dbReference type="Proteomes" id="UP000034107">
    <property type="component" value="Unassembled WGS sequence"/>
</dbReference>
<dbReference type="PROSITE" id="PS51063">
    <property type="entry name" value="HTH_CRP_2"/>
    <property type="match status" value="1"/>
</dbReference>
<dbReference type="SMART" id="SM00419">
    <property type="entry name" value="HTH_CRP"/>
    <property type="match status" value="1"/>
</dbReference>
<dbReference type="Gene3D" id="1.10.10.10">
    <property type="entry name" value="Winged helix-like DNA-binding domain superfamily/Winged helix DNA-binding domain"/>
    <property type="match status" value="1"/>
</dbReference>
<gene>
    <name evidence="6" type="ORF">UX31_C0008G0019</name>
</gene>
<protein>
    <submittedName>
        <fullName evidence="6">Global nitrogen regulator</fullName>
    </submittedName>
</protein>
<sequence length="231" mass="25953">MPFGSSDSDLFNDLFVSGRIVNYGRGETILRAGEEPQGIFLIVKGFVRIYSVREDGQELSLSIYKEGSCFPLLWALGNIPNEYSFEALTDVELKRIPREAAIEYFQNHCEEFYGLMKRVFVGLDGILTNVEYQLSGDAYHRIVSVLYLTAKRFGEADGPEGVRIPIPLTHQNIASLSAVSRETASLMLEKLKDRGLIVYQRKCITVADIEKLERETNIYKSAPQSQTAPAT</sequence>
<dbReference type="GO" id="GO:0005829">
    <property type="term" value="C:cytosol"/>
    <property type="evidence" value="ECO:0007669"/>
    <property type="project" value="TreeGrafter"/>
</dbReference>
<reference evidence="6 7" key="1">
    <citation type="journal article" date="2015" name="Nature">
        <title>rRNA introns, odd ribosomes, and small enigmatic genomes across a large radiation of phyla.</title>
        <authorList>
            <person name="Brown C.T."/>
            <person name="Hug L.A."/>
            <person name="Thomas B.C."/>
            <person name="Sharon I."/>
            <person name="Castelle C.J."/>
            <person name="Singh A."/>
            <person name="Wilkins M.J."/>
            <person name="Williams K.H."/>
            <person name="Banfield J.F."/>
        </authorList>
    </citation>
    <scope>NUCLEOTIDE SEQUENCE [LARGE SCALE GENOMIC DNA]</scope>
</reference>
<evidence type="ECO:0000256" key="3">
    <source>
        <dbReference type="ARBA" id="ARBA00023163"/>
    </source>
</evidence>
<dbReference type="Pfam" id="PF00027">
    <property type="entry name" value="cNMP_binding"/>
    <property type="match status" value="1"/>
</dbReference>
<evidence type="ECO:0000259" key="4">
    <source>
        <dbReference type="PROSITE" id="PS50042"/>
    </source>
</evidence>
<feature type="domain" description="Cyclic nucleotide-binding" evidence="4">
    <location>
        <begin position="2"/>
        <end position="100"/>
    </location>
</feature>
<dbReference type="Pfam" id="PF13545">
    <property type="entry name" value="HTH_Crp_2"/>
    <property type="match status" value="1"/>
</dbReference>
<dbReference type="PANTHER" id="PTHR24567">
    <property type="entry name" value="CRP FAMILY TRANSCRIPTIONAL REGULATORY PROTEIN"/>
    <property type="match status" value="1"/>
</dbReference>
<accession>A0A0G1NNS5</accession>
<dbReference type="InterPro" id="IPR036390">
    <property type="entry name" value="WH_DNA-bd_sf"/>
</dbReference>
<dbReference type="InterPro" id="IPR050397">
    <property type="entry name" value="Env_Response_Regulators"/>
</dbReference>
<dbReference type="PROSITE" id="PS50042">
    <property type="entry name" value="CNMP_BINDING_3"/>
    <property type="match status" value="1"/>
</dbReference>
<dbReference type="InterPro" id="IPR012318">
    <property type="entry name" value="HTH_CRP"/>
</dbReference>
<comment type="caution">
    <text evidence="6">The sequence shown here is derived from an EMBL/GenBank/DDBJ whole genome shotgun (WGS) entry which is preliminary data.</text>
</comment>
<evidence type="ECO:0000256" key="1">
    <source>
        <dbReference type="ARBA" id="ARBA00023015"/>
    </source>
</evidence>
<keyword evidence="3" id="KW-0804">Transcription</keyword>
<organism evidence="6 7">
    <name type="scientific">Candidatus Nomurabacteria bacterium GW2011_GWA1_46_11</name>
    <dbReference type="NCBI Taxonomy" id="1618732"/>
    <lineage>
        <taxon>Bacteria</taxon>
        <taxon>Candidatus Nomuraibacteriota</taxon>
    </lineage>
</organism>
<dbReference type="AlphaFoldDB" id="A0A0G1NNS5"/>
<dbReference type="InterPro" id="IPR000595">
    <property type="entry name" value="cNMP-bd_dom"/>
</dbReference>
<evidence type="ECO:0000313" key="7">
    <source>
        <dbReference type="Proteomes" id="UP000034107"/>
    </source>
</evidence>
<dbReference type="InterPro" id="IPR018490">
    <property type="entry name" value="cNMP-bd_dom_sf"/>
</dbReference>
<evidence type="ECO:0000256" key="2">
    <source>
        <dbReference type="ARBA" id="ARBA00023125"/>
    </source>
</evidence>
<dbReference type="SMART" id="SM00100">
    <property type="entry name" value="cNMP"/>
    <property type="match status" value="1"/>
</dbReference>
<dbReference type="EMBL" id="LCLS01000008">
    <property type="protein sequence ID" value="KKU21977.1"/>
    <property type="molecule type" value="Genomic_DNA"/>
</dbReference>
<evidence type="ECO:0000259" key="5">
    <source>
        <dbReference type="PROSITE" id="PS51063"/>
    </source>
</evidence>